<feature type="domain" description="TonB-dependent receptor-like beta-barrel" evidence="14">
    <location>
        <begin position="281"/>
        <end position="744"/>
    </location>
</feature>
<keyword evidence="9 16" id="KW-0675">Receptor</keyword>
<evidence type="ECO:0000256" key="12">
    <source>
        <dbReference type="RuleBase" id="RU003357"/>
    </source>
</evidence>
<comment type="subcellular location">
    <subcellularLocation>
        <location evidence="1 11">Cell outer membrane</location>
        <topology evidence="1 11">Multi-pass membrane protein</topology>
    </subcellularLocation>
</comment>
<keyword evidence="3 11" id="KW-0813">Transport</keyword>
<accession>A0ABX2IKC7</accession>
<evidence type="ECO:0000313" key="16">
    <source>
        <dbReference type="EMBL" id="NSL56338.1"/>
    </source>
</evidence>
<comment type="similarity">
    <text evidence="2 11 12">Belongs to the TonB-dependent receptor family.</text>
</comment>
<dbReference type="PANTHER" id="PTHR30069:SF29">
    <property type="entry name" value="HEMOGLOBIN AND HEMOGLOBIN-HAPTOGLOBIN-BINDING PROTEIN 1-RELATED"/>
    <property type="match status" value="1"/>
</dbReference>
<evidence type="ECO:0000256" key="7">
    <source>
        <dbReference type="ARBA" id="ARBA00023077"/>
    </source>
</evidence>
<feature type="chain" id="PRO_5045971986" evidence="13">
    <location>
        <begin position="25"/>
        <end position="787"/>
    </location>
</feature>
<dbReference type="InterPro" id="IPR012910">
    <property type="entry name" value="Plug_dom"/>
</dbReference>
<keyword evidence="10 11" id="KW-0998">Cell outer membrane</keyword>
<proteinExistence type="inferred from homology"/>
<feature type="signal peptide" evidence="13">
    <location>
        <begin position="1"/>
        <end position="24"/>
    </location>
</feature>
<keyword evidence="17" id="KW-1185">Reference proteome</keyword>
<protein>
    <submittedName>
        <fullName evidence="16">TonB-dependent receptor</fullName>
    </submittedName>
</protein>
<dbReference type="Gene3D" id="2.40.170.20">
    <property type="entry name" value="TonB-dependent receptor, beta-barrel domain"/>
    <property type="match status" value="1"/>
</dbReference>
<evidence type="ECO:0000256" key="10">
    <source>
        <dbReference type="ARBA" id="ARBA00023237"/>
    </source>
</evidence>
<dbReference type="InterPro" id="IPR039426">
    <property type="entry name" value="TonB-dep_rcpt-like"/>
</dbReference>
<keyword evidence="8 11" id="KW-0472">Membrane</keyword>
<evidence type="ECO:0000256" key="5">
    <source>
        <dbReference type="ARBA" id="ARBA00022692"/>
    </source>
</evidence>
<evidence type="ECO:0000256" key="1">
    <source>
        <dbReference type="ARBA" id="ARBA00004571"/>
    </source>
</evidence>
<evidence type="ECO:0000256" key="2">
    <source>
        <dbReference type="ARBA" id="ARBA00009810"/>
    </source>
</evidence>
<evidence type="ECO:0000259" key="14">
    <source>
        <dbReference type="Pfam" id="PF00593"/>
    </source>
</evidence>
<keyword evidence="5 11" id="KW-0812">Transmembrane</keyword>
<evidence type="ECO:0000256" key="4">
    <source>
        <dbReference type="ARBA" id="ARBA00022452"/>
    </source>
</evidence>
<dbReference type="InterPro" id="IPR037066">
    <property type="entry name" value="Plug_dom_sf"/>
</dbReference>
<dbReference type="EMBL" id="JABCSC020000003">
    <property type="protein sequence ID" value="NSL56338.1"/>
    <property type="molecule type" value="Genomic_DNA"/>
</dbReference>
<organism evidence="16 17">
    <name type="scientific">Uliginosibacterium aquaticum</name>
    <dbReference type="NCBI Taxonomy" id="2731212"/>
    <lineage>
        <taxon>Bacteria</taxon>
        <taxon>Pseudomonadati</taxon>
        <taxon>Pseudomonadota</taxon>
        <taxon>Betaproteobacteria</taxon>
        <taxon>Rhodocyclales</taxon>
        <taxon>Zoogloeaceae</taxon>
        <taxon>Uliginosibacterium</taxon>
    </lineage>
</organism>
<dbReference type="PANTHER" id="PTHR30069">
    <property type="entry name" value="TONB-DEPENDENT OUTER MEMBRANE RECEPTOR"/>
    <property type="match status" value="1"/>
</dbReference>
<dbReference type="Gene3D" id="2.170.130.10">
    <property type="entry name" value="TonB-dependent receptor, plug domain"/>
    <property type="match status" value="1"/>
</dbReference>
<dbReference type="Pfam" id="PF00593">
    <property type="entry name" value="TonB_dep_Rec_b-barrel"/>
    <property type="match status" value="1"/>
</dbReference>
<evidence type="ECO:0000256" key="8">
    <source>
        <dbReference type="ARBA" id="ARBA00023136"/>
    </source>
</evidence>
<dbReference type="SUPFAM" id="SSF56935">
    <property type="entry name" value="Porins"/>
    <property type="match status" value="1"/>
</dbReference>
<evidence type="ECO:0000313" key="17">
    <source>
        <dbReference type="Proteomes" id="UP000778523"/>
    </source>
</evidence>
<dbReference type="Proteomes" id="UP000778523">
    <property type="component" value="Unassembled WGS sequence"/>
</dbReference>
<feature type="domain" description="TonB-dependent receptor plug" evidence="15">
    <location>
        <begin position="50"/>
        <end position="144"/>
    </location>
</feature>
<evidence type="ECO:0000256" key="13">
    <source>
        <dbReference type="SAM" id="SignalP"/>
    </source>
</evidence>
<dbReference type="Pfam" id="PF07715">
    <property type="entry name" value="Plug"/>
    <property type="match status" value="1"/>
</dbReference>
<evidence type="ECO:0000256" key="9">
    <source>
        <dbReference type="ARBA" id="ARBA00023170"/>
    </source>
</evidence>
<gene>
    <name evidence="16" type="ORF">HJ583_014970</name>
</gene>
<keyword evidence="4 11" id="KW-1134">Transmembrane beta strand</keyword>
<dbReference type="RefSeq" id="WP_170022632.1">
    <property type="nucleotide sequence ID" value="NZ_JABCSC020000003.1"/>
</dbReference>
<keyword evidence="6 13" id="KW-0732">Signal</keyword>
<comment type="caution">
    <text evidence="16">The sequence shown here is derived from an EMBL/GenBank/DDBJ whole genome shotgun (WGS) entry which is preliminary data.</text>
</comment>
<evidence type="ECO:0000256" key="3">
    <source>
        <dbReference type="ARBA" id="ARBA00022448"/>
    </source>
</evidence>
<reference evidence="16 17" key="1">
    <citation type="submission" date="2020-06" db="EMBL/GenBank/DDBJ databases">
        <title>Draft genome of Uliginosibacterium sp. IMCC34675.</title>
        <authorList>
            <person name="Song J."/>
        </authorList>
    </citation>
    <scope>NUCLEOTIDE SEQUENCE [LARGE SCALE GENOMIC DNA]</scope>
    <source>
        <strain evidence="16 17">IMCC34675</strain>
    </source>
</reference>
<sequence length="787" mass="86688">MRTYTLKPLTLAIIAMLASGQLQAQQTSELSKITVTGEGDKLGTGLLVDEDTPKAKSTVTKAQLDKTRSSSNAFQDLNLLPGVNASSTDPTGMSGGNLRVRGFNSDQMGFTVDGAPVNDSGNFAVYPQELTDKENMCDLFVTQGGTDAEAPHVGASGGNIGMNSCGPTKEMRLRVAQSFGQLDYLRSYVRVDTGEIGKFKGYLSYSKSSVDKWKGEGENNRQHIDSKLEYDLGKGSRLSMGMLANELMNHNYRSMTLAEIQAEGYKADYSGDMPKHVTPVNGTAQTESAGTVNYYDYARNPFKNYLLTPKANLQVGERTRLDIEPYYWYGYGGSTYPTTITESRSSSNVHGGVSDINGDTDVRDRVLVLTGSMTETNRPGINVKATHDLDNHKITTGLWFERARHRQTRPATYVDNSGTVLDWWLDDSDALIKYQDGNPYQARDWLTISTGKSAFLQDTIDLMDSRLQITPSVTYKVLQRDFRNFSNNGTASTSATSAAGNGYLDYRVVEKYQQVQPGLGTSFNITDKVQTFFGVANNFRAPSNSDYANLIRTYSGNTITSMYDVPVKQEKSTNYDLGTRFKGDWGKASVTAFFVDFRDRIASSYDPTLGYSHSWNVGDSTTHGLELEGGSAPYHGFSMYGSFSYTLSKMKENMPSGSTTYYATAGKQFPDTPKYLASLSLQYAYGPYMANLAAKYTGERYLTLVNDVSIPSYTLLDLNTAWSMPFNGVWGFKNPILRFNISNLTNKKYYVANAGSGSNVTISNDVAAPRVYTGAGRFASMTFQVDY</sequence>
<evidence type="ECO:0000256" key="6">
    <source>
        <dbReference type="ARBA" id="ARBA00022729"/>
    </source>
</evidence>
<dbReference type="PROSITE" id="PS52016">
    <property type="entry name" value="TONB_DEPENDENT_REC_3"/>
    <property type="match status" value="1"/>
</dbReference>
<evidence type="ECO:0000256" key="11">
    <source>
        <dbReference type="PROSITE-ProRule" id="PRU01360"/>
    </source>
</evidence>
<evidence type="ECO:0000259" key="15">
    <source>
        <dbReference type="Pfam" id="PF07715"/>
    </source>
</evidence>
<dbReference type="InterPro" id="IPR036942">
    <property type="entry name" value="Beta-barrel_TonB_sf"/>
</dbReference>
<name>A0ABX2IKC7_9RHOO</name>
<keyword evidence="7 12" id="KW-0798">TonB box</keyword>
<dbReference type="InterPro" id="IPR000531">
    <property type="entry name" value="Beta-barrel_TonB"/>
</dbReference>